<accession>A0A5C1Q3V0</accession>
<dbReference type="EMBL" id="CP035708">
    <property type="protein sequence ID" value="QEN01426.1"/>
    <property type="molecule type" value="Genomic_DNA"/>
</dbReference>
<sequence length="289" mass="29435">MSPSPEPSRAPRRVGSARLVVAGLALAAVAGTAVWLTRDRTASASPQGGATAKAGSTEGGLVVPAGSTAGSPFGGGASAAIVLPALPPAARATAGEIGRLAALPPGDDAIALARRLEDTADAASLPAWREALLRSPHPAVERSAISVLARLADAETITALGEDYGRLPPEWRGRILQVLEQATRPEALDGLVHIVEADTGEKRSALAMSALHGLAHLGTMDSTDYLLQQVRSSNIDHALMALGRVSSRQGVEMTRAAAAGSRGFEGLEAGVRQALLRSAAAAEGQLARP</sequence>
<evidence type="ECO:0000313" key="2">
    <source>
        <dbReference type="EMBL" id="QEN01426.1"/>
    </source>
</evidence>
<evidence type="ECO:0000313" key="4">
    <source>
        <dbReference type="Proteomes" id="UP001549111"/>
    </source>
</evidence>
<dbReference type="RefSeq" id="WP_149504112.1">
    <property type="nucleotide sequence ID" value="NZ_CP035708.1"/>
</dbReference>
<dbReference type="OrthoDB" id="8548541at2"/>
<keyword evidence="4" id="KW-1185">Reference proteome</keyword>
<dbReference type="AlphaFoldDB" id="A0A5C1Q3V0"/>
<evidence type="ECO:0000313" key="3">
    <source>
        <dbReference type="Proteomes" id="UP000323522"/>
    </source>
</evidence>
<evidence type="ECO:0000313" key="1">
    <source>
        <dbReference type="EMBL" id="MET3605290.1"/>
    </source>
</evidence>
<gene>
    <name evidence="1" type="ORF">ABIC99_003117</name>
    <name evidence="2" type="ORF">EWH46_11960</name>
</gene>
<dbReference type="Proteomes" id="UP000323522">
    <property type="component" value="Chromosome"/>
</dbReference>
<proteinExistence type="predicted"/>
<dbReference type="KEGG" id="snn:EWH46_11960"/>
<organism evidence="2 3">
    <name type="scientific">Sphaerotilus sulfidivorans</name>
    <dbReference type="NCBI Taxonomy" id="639200"/>
    <lineage>
        <taxon>Bacteria</taxon>
        <taxon>Pseudomonadati</taxon>
        <taxon>Pseudomonadota</taxon>
        <taxon>Betaproteobacteria</taxon>
        <taxon>Burkholderiales</taxon>
        <taxon>Sphaerotilaceae</taxon>
        <taxon>Sphaerotilus</taxon>
    </lineage>
</organism>
<evidence type="ECO:0008006" key="5">
    <source>
        <dbReference type="Google" id="ProtNLM"/>
    </source>
</evidence>
<dbReference type="InterPro" id="IPR011989">
    <property type="entry name" value="ARM-like"/>
</dbReference>
<protein>
    <recommendedName>
        <fullName evidence="5">HEAT repeat domain-containing protein</fullName>
    </recommendedName>
</protein>
<reference evidence="1 4" key="2">
    <citation type="submission" date="2024-06" db="EMBL/GenBank/DDBJ databases">
        <title>Genomic Encyclopedia of Type Strains, Phase IV (KMG-IV): sequencing the most valuable type-strain genomes for metagenomic binning, comparative biology and taxonomic classification.</title>
        <authorList>
            <person name="Goeker M."/>
        </authorList>
    </citation>
    <scope>NUCLEOTIDE SEQUENCE [LARGE SCALE GENOMIC DNA]</scope>
    <source>
        <strain evidence="1 4">D-501</strain>
    </source>
</reference>
<dbReference type="Proteomes" id="UP001549111">
    <property type="component" value="Unassembled WGS sequence"/>
</dbReference>
<name>A0A5C1Q3V0_9BURK</name>
<dbReference type="Gene3D" id="1.25.10.10">
    <property type="entry name" value="Leucine-rich Repeat Variant"/>
    <property type="match status" value="1"/>
</dbReference>
<reference evidence="2 3" key="1">
    <citation type="submission" date="2019-02" db="EMBL/GenBank/DDBJ databases">
        <title>Complete Genome Sequence and Methylome Analysis of Sphaerotilus natans subsp. sulfidivorans D-507.</title>
        <authorList>
            <person name="Fomenkov A."/>
            <person name="Gridneva E."/>
            <person name="Smolyakov D."/>
            <person name="Dubinina G."/>
            <person name="Vincze T."/>
            <person name="Grabovich M."/>
            <person name="Roberts R.J."/>
        </authorList>
    </citation>
    <scope>NUCLEOTIDE SEQUENCE [LARGE SCALE GENOMIC DNA]</scope>
    <source>
        <strain evidence="2 3">D-507</strain>
    </source>
</reference>
<dbReference type="EMBL" id="JBEPLS010000014">
    <property type="protein sequence ID" value="MET3605290.1"/>
    <property type="molecule type" value="Genomic_DNA"/>
</dbReference>